<organism evidence="1 2">
    <name type="scientific">Streptomyces graminofaciens</name>
    <dbReference type="NCBI Taxonomy" id="68212"/>
    <lineage>
        <taxon>Bacteria</taxon>
        <taxon>Bacillati</taxon>
        <taxon>Actinomycetota</taxon>
        <taxon>Actinomycetes</taxon>
        <taxon>Kitasatosporales</taxon>
        <taxon>Streptomycetaceae</taxon>
        <taxon>Streptomyces</taxon>
    </lineage>
</organism>
<dbReference type="Proteomes" id="UP001321542">
    <property type="component" value="Chromosome"/>
</dbReference>
<evidence type="ECO:0000313" key="1">
    <source>
        <dbReference type="EMBL" id="BBC36565.1"/>
    </source>
</evidence>
<dbReference type="Pfam" id="PF02391">
    <property type="entry name" value="MoaE"/>
    <property type="match status" value="1"/>
</dbReference>
<accession>A0ABM7FJC5</accession>
<evidence type="ECO:0000313" key="2">
    <source>
        <dbReference type="Proteomes" id="UP001321542"/>
    </source>
</evidence>
<dbReference type="InterPro" id="IPR003448">
    <property type="entry name" value="Mopterin_biosynth_MoaE"/>
</dbReference>
<protein>
    <submittedName>
        <fullName evidence="1">Uncharacterized protein</fullName>
    </submittedName>
</protein>
<name>A0ABM7FJC5_9ACTN</name>
<sequence>MPVQNAREHIVTAVVNDQIRSPEEPVEDVRVALTPDRVPVAEAIEWATVPHCGAVVTFTGTVRDHNDDLEGHRTGIVGIDYEAFDRHVEPRLRQIAQAARDRWPALGRVALFHRVGPVPVTEASILVVVSAPHRGEAFTAARFCIDVLKDSVPVWKREYSGDGTSGWVATGNRIDDVPAAAHRWCLARNPEPA</sequence>
<reference evidence="1 2" key="2">
    <citation type="journal article" date="2023" name="ChemBioChem">
        <title>Acyltransferase Domain Exchange between Two Independent Type I Polyketide Synthases in the Same Producer Strain of Macrolide Antibiotics.</title>
        <authorList>
            <person name="Kudo F."/>
            <person name="Kishikawa K."/>
            <person name="Tsuboi K."/>
            <person name="Kido T."/>
            <person name="Usui T."/>
            <person name="Hashimoto J."/>
            <person name="Shin-Ya K."/>
            <person name="Miyanaga A."/>
            <person name="Eguchi T."/>
        </authorList>
    </citation>
    <scope>NUCLEOTIDE SEQUENCE [LARGE SCALE GENOMIC DNA]</scope>
    <source>
        <strain evidence="1 2">A-8890</strain>
    </source>
</reference>
<dbReference type="SUPFAM" id="SSF54690">
    <property type="entry name" value="Molybdopterin synthase subunit MoaE"/>
    <property type="match status" value="1"/>
</dbReference>
<dbReference type="EMBL" id="AP018448">
    <property type="protein sequence ID" value="BBC36565.1"/>
    <property type="molecule type" value="Genomic_DNA"/>
</dbReference>
<gene>
    <name evidence="1" type="ORF">SGFS_078590</name>
</gene>
<proteinExistence type="predicted"/>
<dbReference type="Gene3D" id="3.90.1170.40">
    <property type="entry name" value="Molybdopterin biosynthesis MoaE subunit"/>
    <property type="match status" value="1"/>
</dbReference>
<dbReference type="CDD" id="cd00756">
    <property type="entry name" value="MoaE"/>
    <property type="match status" value="1"/>
</dbReference>
<dbReference type="InterPro" id="IPR036563">
    <property type="entry name" value="MoaE_sf"/>
</dbReference>
<reference evidence="1 2" key="1">
    <citation type="journal article" date="2010" name="ChemBioChem">
        <title>Cloning and characterization of the biosynthetic gene cluster of 16-membered macrolide antibiotic FD-891: involvement of a dual functional cytochrome P450 monooxygenase catalyzing epoxidation and hydroxylation.</title>
        <authorList>
            <person name="Kudo F."/>
            <person name="Motegi A."/>
            <person name="Mizoue K."/>
            <person name="Eguchi T."/>
        </authorList>
    </citation>
    <scope>NUCLEOTIDE SEQUENCE [LARGE SCALE GENOMIC DNA]</scope>
    <source>
        <strain evidence="1 2">A-8890</strain>
    </source>
</reference>
<keyword evidence="2" id="KW-1185">Reference proteome</keyword>
<dbReference type="PANTHER" id="PTHR23404">
    <property type="entry name" value="MOLYBDOPTERIN SYNTHASE RELATED"/>
    <property type="match status" value="1"/>
</dbReference>